<comment type="caution">
    <text evidence="7">The sequence shown here is derived from an EMBL/GenBank/DDBJ whole genome shotgun (WGS) entry which is preliminary data.</text>
</comment>
<dbReference type="SUPFAM" id="SSF51905">
    <property type="entry name" value="FAD/NAD(P)-binding domain"/>
    <property type="match status" value="1"/>
</dbReference>
<dbReference type="Proteomes" id="UP000811255">
    <property type="component" value="Unassembled WGS sequence"/>
</dbReference>
<keyword evidence="3" id="KW-0285">Flavoprotein</keyword>
<proteinExistence type="inferred from homology"/>
<protein>
    <submittedName>
        <fullName evidence="7">NAD(P)/FAD-dependent oxidoreductase</fullName>
    </submittedName>
</protein>
<evidence type="ECO:0000313" key="7">
    <source>
        <dbReference type="EMBL" id="MBT2133787.1"/>
    </source>
</evidence>
<feature type="domain" description="FAD/NAD(P)-binding" evidence="6">
    <location>
        <begin position="14"/>
        <end position="348"/>
    </location>
</feature>
<dbReference type="InterPro" id="IPR023753">
    <property type="entry name" value="FAD/NAD-binding_dom"/>
</dbReference>
<evidence type="ECO:0000256" key="2">
    <source>
        <dbReference type="ARBA" id="ARBA00005272"/>
    </source>
</evidence>
<name>A0ABS5W206_9SPHN</name>
<comment type="similarity">
    <text evidence="2">Belongs to the NADH dehydrogenase family.</text>
</comment>
<evidence type="ECO:0000256" key="5">
    <source>
        <dbReference type="ARBA" id="ARBA00023002"/>
    </source>
</evidence>
<dbReference type="PANTHER" id="PTHR42913:SF3">
    <property type="entry name" value="64 KDA MITOCHONDRIAL NADH DEHYDROGENASE (EUROFUNG)"/>
    <property type="match status" value="1"/>
</dbReference>
<keyword evidence="4" id="KW-0274">FAD</keyword>
<evidence type="ECO:0000313" key="8">
    <source>
        <dbReference type="Proteomes" id="UP000811255"/>
    </source>
</evidence>
<dbReference type="PRINTS" id="PR00411">
    <property type="entry name" value="PNDRDTASEI"/>
</dbReference>
<comment type="cofactor">
    <cofactor evidence="1">
        <name>FAD</name>
        <dbReference type="ChEBI" id="CHEBI:57692"/>
    </cofactor>
</comment>
<evidence type="ECO:0000256" key="3">
    <source>
        <dbReference type="ARBA" id="ARBA00022630"/>
    </source>
</evidence>
<accession>A0ABS5W206</accession>
<dbReference type="EMBL" id="JAHFVK010000001">
    <property type="protein sequence ID" value="MBT2133787.1"/>
    <property type="molecule type" value="Genomic_DNA"/>
</dbReference>
<dbReference type="Gene3D" id="3.50.50.100">
    <property type="match status" value="1"/>
</dbReference>
<evidence type="ECO:0000256" key="4">
    <source>
        <dbReference type="ARBA" id="ARBA00022827"/>
    </source>
</evidence>
<keyword evidence="5" id="KW-0560">Oxidoreductase</keyword>
<gene>
    <name evidence="7" type="ORF">KK137_05520</name>
</gene>
<keyword evidence="8" id="KW-1185">Reference proteome</keyword>
<evidence type="ECO:0000256" key="1">
    <source>
        <dbReference type="ARBA" id="ARBA00001974"/>
    </source>
</evidence>
<sequence>MRRQGGNELERKTQIVVVGGGAGGLELVRRLGARYGRKRHDIILLEKNRTHIWKPLLHEVAAGSLDANLDEVGYRSHCHRWGYRYFLGTLESVDRARQQVIIAPLLDEDGSEIIARHTIRYDYLVIAIGSISNDFGTPGVAENCMRLDDRTGADRFRNRLLDHCLRVSREMTEDPSCDAHVRIVIVGGGATGVELAAELYNAAAALKYYGLEVFDESRLQITLIEAGPRILPALPERLAEAAQAELEALGVRVLTNVRVTEAAPHVIVTESGERIEGDLLVWAAGVKASPVLANLDLETNRINQLVVKETLQTTRDPRIFAMGDCCSCMLPGRTAPVPPRAQAAHQMARTVFDNLVRDMNGKPLKPFVYHDHGSLVSLSRFSTVGSLMGSLVGGRMAIEGRLARLVYTSLYRMHLVAIHGWLKGSALILVGQVNRIVRPRLKLH</sequence>
<organism evidence="7 8">
    <name type="scientific">Croceibacterium selenioxidans</name>
    <dbReference type="NCBI Taxonomy" id="2838833"/>
    <lineage>
        <taxon>Bacteria</taxon>
        <taxon>Pseudomonadati</taxon>
        <taxon>Pseudomonadota</taxon>
        <taxon>Alphaproteobacteria</taxon>
        <taxon>Sphingomonadales</taxon>
        <taxon>Erythrobacteraceae</taxon>
        <taxon>Croceibacterium</taxon>
    </lineage>
</organism>
<reference evidence="7 8" key="1">
    <citation type="submission" date="2021-05" db="EMBL/GenBank/DDBJ databases">
        <title>Croceibacterium sp. LX-88 genome sequence.</title>
        <authorList>
            <person name="Luo X."/>
        </authorList>
    </citation>
    <scope>NUCLEOTIDE SEQUENCE [LARGE SCALE GENOMIC DNA]</scope>
    <source>
        <strain evidence="7 8">LX-88</strain>
    </source>
</reference>
<dbReference type="RefSeq" id="WP_214535160.1">
    <property type="nucleotide sequence ID" value="NZ_JAHFVK010000001.1"/>
</dbReference>
<dbReference type="Pfam" id="PF07992">
    <property type="entry name" value="Pyr_redox_2"/>
    <property type="match status" value="1"/>
</dbReference>
<dbReference type="InterPro" id="IPR036188">
    <property type="entry name" value="FAD/NAD-bd_sf"/>
</dbReference>
<dbReference type="PANTHER" id="PTHR42913">
    <property type="entry name" value="APOPTOSIS-INDUCING FACTOR 1"/>
    <property type="match status" value="1"/>
</dbReference>
<dbReference type="InterPro" id="IPR051169">
    <property type="entry name" value="NADH-Q_oxidoreductase"/>
</dbReference>
<dbReference type="PRINTS" id="PR00368">
    <property type="entry name" value="FADPNR"/>
</dbReference>
<evidence type="ECO:0000259" key="6">
    <source>
        <dbReference type="Pfam" id="PF07992"/>
    </source>
</evidence>